<dbReference type="Proteomes" id="UP000567179">
    <property type="component" value="Unassembled WGS sequence"/>
</dbReference>
<dbReference type="InterPro" id="IPR020605">
    <property type="entry name" value="Octanoyltransferase_CS"/>
</dbReference>
<name>A0A8H5AXE5_9AGAR</name>
<dbReference type="PANTHER" id="PTHR10993:SF7">
    <property type="entry name" value="LIPOYLTRANSFERASE 2, MITOCHONDRIAL-RELATED"/>
    <property type="match status" value="1"/>
</dbReference>
<dbReference type="PANTHER" id="PTHR10993">
    <property type="entry name" value="OCTANOYLTRANSFERASE"/>
    <property type="match status" value="1"/>
</dbReference>
<dbReference type="OrthoDB" id="19908at2759"/>
<sequence>MSLPPVLYHYFRRPLPYAQTWKLQERIHQLQLKLRRSSAHPDVLLLLQHRPTYTSGRRQTEPDIHDERIRLQNLGADFVPATRGGQLTYHGPGQIVGYPLIDLSRYTPTMGARDYVCRIEKIIKSHLKDSHGIQHVPSEHTGVFLDPNTKIASIGVQVRHRLTSHGFAMNITNEPLAWFNKIVACGLDDVHAGSIESKNLQPVDLADEIPGLVAQFGGHFDRNMVKLDLEQEGDIGKAMADLEREAEEAGDWKTAPIDKP</sequence>
<dbReference type="InterPro" id="IPR045864">
    <property type="entry name" value="aa-tRNA-synth_II/BPL/LPL"/>
</dbReference>
<dbReference type="PROSITE" id="PS51733">
    <property type="entry name" value="BPL_LPL_CATALYTIC"/>
    <property type="match status" value="1"/>
</dbReference>
<dbReference type="AlphaFoldDB" id="A0A8H5AXE5"/>
<keyword evidence="8" id="KW-1185">Reference proteome</keyword>
<comment type="similarity">
    <text evidence="2">Belongs to the LipB family.</text>
</comment>
<comment type="caution">
    <text evidence="7">The sequence shown here is derived from an EMBL/GenBank/DDBJ whole genome shotgun (WGS) entry which is preliminary data.</text>
</comment>
<dbReference type="InterPro" id="IPR000544">
    <property type="entry name" value="Octanoyltransferase"/>
</dbReference>
<dbReference type="SUPFAM" id="SSF55681">
    <property type="entry name" value="Class II aaRS and biotin synthetases"/>
    <property type="match status" value="1"/>
</dbReference>
<evidence type="ECO:0000256" key="3">
    <source>
        <dbReference type="ARBA" id="ARBA00012334"/>
    </source>
</evidence>
<organism evidence="7 8">
    <name type="scientific">Psilocybe cf. subviscida</name>
    <dbReference type="NCBI Taxonomy" id="2480587"/>
    <lineage>
        <taxon>Eukaryota</taxon>
        <taxon>Fungi</taxon>
        <taxon>Dikarya</taxon>
        <taxon>Basidiomycota</taxon>
        <taxon>Agaricomycotina</taxon>
        <taxon>Agaricomycetes</taxon>
        <taxon>Agaricomycetidae</taxon>
        <taxon>Agaricales</taxon>
        <taxon>Agaricineae</taxon>
        <taxon>Strophariaceae</taxon>
        <taxon>Psilocybe</taxon>
    </lineage>
</organism>
<keyword evidence="4" id="KW-0808">Transferase</keyword>
<evidence type="ECO:0000259" key="6">
    <source>
        <dbReference type="PROSITE" id="PS51733"/>
    </source>
</evidence>
<dbReference type="EC" id="2.3.1.181" evidence="3"/>
<evidence type="ECO:0000313" key="8">
    <source>
        <dbReference type="Proteomes" id="UP000567179"/>
    </source>
</evidence>
<dbReference type="Pfam" id="PF21948">
    <property type="entry name" value="LplA-B_cat"/>
    <property type="match status" value="1"/>
</dbReference>
<dbReference type="PROSITE" id="PS01313">
    <property type="entry name" value="LIPB"/>
    <property type="match status" value="1"/>
</dbReference>
<dbReference type="UniPathway" id="UPA00538">
    <property type="reaction ID" value="UER00592"/>
</dbReference>
<proteinExistence type="inferred from homology"/>
<dbReference type="GO" id="GO:0009249">
    <property type="term" value="P:protein lipoylation"/>
    <property type="evidence" value="ECO:0007669"/>
    <property type="project" value="InterPro"/>
</dbReference>
<evidence type="ECO:0000313" key="7">
    <source>
        <dbReference type="EMBL" id="KAF5312633.1"/>
    </source>
</evidence>
<feature type="domain" description="BPL/LPL catalytic" evidence="6">
    <location>
        <begin position="38"/>
        <end position="224"/>
    </location>
</feature>
<evidence type="ECO:0000256" key="2">
    <source>
        <dbReference type="ARBA" id="ARBA00007907"/>
    </source>
</evidence>
<gene>
    <name evidence="7" type="ORF">D9619_002958</name>
</gene>
<comment type="pathway">
    <text evidence="1">Protein modification; protein lipoylation via endogenous pathway; protein N(6)-(lipoyl)lysine from octanoyl-[acyl-carrier-protein]: step 1/2.</text>
</comment>
<dbReference type="GO" id="GO:0033819">
    <property type="term" value="F:lipoyl(octanoyl) transferase activity"/>
    <property type="evidence" value="ECO:0007669"/>
    <property type="project" value="UniProtKB-EC"/>
</dbReference>
<evidence type="ECO:0000256" key="1">
    <source>
        <dbReference type="ARBA" id="ARBA00004821"/>
    </source>
</evidence>
<keyword evidence="5" id="KW-0012">Acyltransferase</keyword>
<dbReference type="InterPro" id="IPR004143">
    <property type="entry name" value="BPL_LPL_catalytic"/>
</dbReference>
<protein>
    <recommendedName>
        <fullName evidence="3">lipoyl(octanoyl) transferase</fullName>
        <ecNumber evidence="3">2.3.1.181</ecNumber>
    </recommendedName>
</protein>
<dbReference type="EMBL" id="JAACJJ010000056">
    <property type="protein sequence ID" value="KAF5312633.1"/>
    <property type="molecule type" value="Genomic_DNA"/>
</dbReference>
<dbReference type="NCBIfam" id="TIGR00214">
    <property type="entry name" value="lipB"/>
    <property type="match status" value="1"/>
</dbReference>
<dbReference type="Gene3D" id="3.30.930.10">
    <property type="entry name" value="Bira Bifunctional Protein, Domain 2"/>
    <property type="match status" value="1"/>
</dbReference>
<accession>A0A8H5AXE5</accession>
<reference evidence="7 8" key="1">
    <citation type="journal article" date="2020" name="ISME J.">
        <title>Uncovering the hidden diversity of litter-decomposition mechanisms in mushroom-forming fungi.</title>
        <authorList>
            <person name="Floudas D."/>
            <person name="Bentzer J."/>
            <person name="Ahren D."/>
            <person name="Johansson T."/>
            <person name="Persson P."/>
            <person name="Tunlid A."/>
        </authorList>
    </citation>
    <scope>NUCLEOTIDE SEQUENCE [LARGE SCALE GENOMIC DNA]</scope>
    <source>
        <strain evidence="7 8">CBS 101986</strain>
    </source>
</reference>
<evidence type="ECO:0000256" key="5">
    <source>
        <dbReference type="ARBA" id="ARBA00023315"/>
    </source>
</evidence>
<evidence type="ECO:0000256" key="4">
    <source>
        <dbReference type="ARBA" id="ARBA00022679"/>
    </source>
</evidence>